<organism evidence="1 2">
    <name type="scientific">Proteus phage VB_PmiS-Isfahan</name>
    <dbReference type="NCBI Taxonomy" id="1969841"/>
    <lineage>
        <taxon>Viruses</taxon>
        <taxon>Duplodnaviria</taxon>
        <taxon>Heunggongvirae</taxon>
        <taxon>Uroviricota</taxon>
        <taxon>Caudoviricetes</taxon>
        <taxon>Gorganvirus</taxon>
        <taxon>Gorganvirus isfahan</taxon>
    </lineage>
</organism>
<evidence type="ECO:0000313" key="2">
    <source>
        <dbReference type="Proteomes" id="UP000221468"/>
    </source>
</evidence>
<dbReference type="EMBL" id="KY742649">
    <property type="protein sequence ID" value="AQZ54612.1"/>
    <property type="molecule type" value="Genomic_DNA"/>
</dbReference>
<keyword evidence="2" id="KW-1185">Reference proteome</keyword>
<accession>A0A1U9ZAG1</accession>
<protein>
    <submittedName>
        <fullName evidence="1">Uncharacterized protein</fullName>
    </submittedName>
</protein>
<evidence type="ECO:0000313" key="1">
    <source>
        <dbReference type="EMBL" id="AQZ54612.1"/>
    </source>
</evidence>
<name>A0A1U9ZAG1_9CAUD</name>
<dbReference type="GeneID" id="40076453"/>
<dbReference type="RefSeq" id="YP_009600647.1">
    <property type="nucleotide sequence ID" value="NC_041925.1"/>
</dbReference>
<dbReference type="Proteomes" id="UP000221468">
    <property type="component" value="Segment"/>
</dbReference>
<dbReference type="KEGG" id="vg:40076453"/>
<reference evidence="1 2" key="1">
    <citation type="journal article" date="2019" name="Genomics">
        <title>Genomic analyses of a novel bacteriophage (VB_PmiS-Isfahan) within Siphoviridae family infecting Proteus mirabilis.</title>
        <authorList>
            <person name="Yazdi M."/>
            <person name="Bouzari M."/>
            <person name="Ghaemi E.A."/>
        </authorList>
    </citation>
    <scope>NUCLEOTIDE SEQUENCE [LARGE SCALE GENOMIC DNA]</scope>
</reference>
<sequence length="109" mass="12498">MLRNLLIGLLSLYTVGANADMYECKPSMENLSTGTTMSIDRHIASVIVLDKFILYASTPNAPYDKCEIKFIKDGQYRNDIDKCFFDEKGRFMFFIEGVNAITLHDCRRL</sequence>
<proteinExistence type="predicted"/>